<feature type="coiled-coil region" evidence="1">
    <location>
        <begin position="64"/>
        <end position="91"/>
    </location>
</feature>
<sequence>MIKITYSIGLSSLLLLSGCAPTASIVGTNYQPIHYTYAAGYNPPQVAYPDVPVDANTSIDSEAIVQQEYAINEMNDSIAAAQQQNEATQAAVMLQLNTVTVTHVP</sequence>
<dbReference type="Proteomes" id="UP000255297">
    <property type="component" value="Unassembled WGS sequence"/>
</dbReference>
<evidence type="ECO:0000256" key="1">
    <source>
        <dbReference type="SAM" id="Coils"/>
    </source>
</evidence>
<dbReference type="AlphaFoldDB" id="A0A378LRK2"/>
<accession>A0A378LRK2</accession>
<dbReference type="RefSeq" id="WP_031563805.1">
    <property type="nucleotide sequence ID" value="NZ_CAAAIS010000002.1"/>
</dbReference>
<feature type="chain" id="PRO_5017011663" description="Lipoprotein" evidence="2">
    <location>
        <begin position="23"/>
        <end position="105"/>
    </location>
</feature>
<protein>
    <recommendedName>
        <fullName evidence="5">Lipoprotein</fullName>
    </recommendedName>
</protein>
<reference evidence="3 4" key="1">
    <citation type="submission" date="2018-06" db="EMBL/GenBank/DDBJ databases">
        <authorList>
            <consortium name="Pathogen Informatics"/>
            <person name="Doyle S."/>
        </authorList>
    </citation>
    <scope>NUCLEOTIDE SEQUENCE [LARGE SCALE GENOMIC DNA]</scope>
    <source>
        <strain evidence="3 4">NCTC11532</strain>
    </source>
</reference>
<dbReference type="STRING" id="1122170.GCA_000701265_02775"/>
<gene>
    <name evidence="3" type="ORF">NCTC11532_00613</name>
</gene>
<keyword evidence="4" id="KW-1185">Reference proteome</keyword>
<keyword evidence="1" id="KW-0175">Coiled coil</keyword>
<evidence type="ECO:0000313" key="4">
    <source>
        <dbReference type="Proteomes" id="UP000255297"/>
    </source>
</evidence>
<evidence type="ECO:0000313" key="3">
    <source>
        <dbReference type="EMBL" id="STY28439.1"/>
    </source>
</evidence>
<name>A0A378LRK2_9GAMM</name>
<organism evidence="3 4">
    <name type="scientific">Legionella wadsworthii</name>
    <dbReference type="NCBI Taxonomy" id="28088"/>
    <lineage>
        <taxon>Bacteria</taxon>
        <taxon>Pseudomonadati</taxon>
        <taxon>Pseudomonadota</taxon>
        <taxon>Gammaproteobacteria</taxon>
        <taxon>Legionellales</taxon>
        <taxon>Legionellaceae</taxon>
        <taxon>Legionella</taxon>
    </lineage>
</organism>
<dbReference type="OrthoDB" id="5653382at2"/>
<evidence type="ECO:0000256" key="2">
    <source>
        <dbReference type="SAM" id="SignalP"/>
    </source>
</evidence>
<dbReference type="PROSITE" id="PS51257">
    <property type="entry name" value="PROKAR_LIPOPROTEIN"/>
    <property type="match status" value="1"/>
</dbReference>
<keyword evidence="2" id="KW-0732">Signal</keyword>
<dbReference type="EMBL" id="UGPB01000001">
    <property type="protein sequence ID" value="STY28439.1"/>
    <property type="molecule type" value="Genomic_DNA"/>
</dbReference>
<evidence type="ECO:0008006" key="5">
    <source>
        <dbReference type="Google" id="ProtNLM"/>
    </source>
</evidence>
<feature type="signal peptide" evidence="2">
    <location>
        <begin position="1"/>
        <end position="22"/>
    </location>
</feature>
<proteinExistence type="predicted"/>